<dbReference type="Proteomes" id="UP000041254">
    <property type="component" value="Unassembled WGS sequence"/>
</dbReference>
<dbReference type="STRING" id="1169540.A0A0G4EGH5"/>
<evidence type="ECO:0000259" key="2">
    <source>
        <dbReference type="Pfam" id="PF00085"/>
    </source>
</evidence>
<dbReference type="PANTHER" id="PTHR10438:SF468">
    <property type="entry name" value="THIOREDOXIN-1-RELATED"/>
    <property type="match status" value="1"/>
</dbReference>
<dbReference type="Pfam" id="PF00085">
    <property type="entry name" value="Thioredoxin"/>
    <property type="match status" value="1"/>
</dbReference>
<reference evidence="3 4" key="1">
    <citation type="submission" date="2014-11" db="EMBL/GenBank/DDBJ databases">
        <authorList>
            <person name="Zhu J."/>
            <person name="Qi W."/>
            <person name="Song R."/>
        </authorList>
    </citation>
    <scope>NUCLEOTIDE SEQUENCE [LARGE SCALE GENOMIC DNA]</scope>
</reference>
<dbReference type="PANTHER" id="PTHR10438">
    <property type="entry name" value="THIOREDOXIN"/>
    <property type="match status" value="1"/>
</dbReference>
<feature type="region of interest" description="Disordered" evidence="1">
    <location>
        <begin position="50"/>
        <end position="70"/>
    </location>
</feature>
<protein>
    <recommendedName>
        <fullName evidence="2">Thioredoxin domain-containing protein</fullName>
    </recommendedName>
</protein>
<feature type="domain" description="Thioredoxin" evidence="2">
    <location>
        <begin position="6"/>
        <end position="67"/>
    </location>
</feature>
<dbReference type="InterPro" id="IPR036249">
    <property type="entry name" value="Thioredoxin-like_sf"/>
</dbReference>
<dbReference type="InterPro" id="IPR050620">
    <property type="entry name" value="Thioredoxin_H-type-like"/>
</dbReference>
<dbReference type="InterPro" id="IPR013766">
    <property type="entry name" value="Thioredoxin_domain"/>
</dbReference>
<accession>A0A0G4EGH5</accession>
<dbReference type="InParanoid" id="A0A0G4EGH5"/>
<sequence length="70" mass="8047">MPRVAVVEKMSEEHSDVQFLYVDIDENNLLSEEFDIHSVPTFKLTKNGQEKDTLTGAQPEKLRELVQSNK</sequence>
<dbReference type="SUPFAM" id="SSF52833">
    <property type="entry name" value="Thioredoxin-like"/>
    <property type="match status" value="1"/>
</dbReference>
<evidence type="ECO:0000313" key="4">
    <source>
        <dbReference type="Proteomes" id="UP000041254"/>
    </source>
</evidence>
<proteinExistence type="predicted"/>
<dbReference type="AlphaFoldDB" id="A0A0G4EGH5"/>
<dbReference type="Gene3D" id="3.40.30.10">
    <property type="entry name" value="Glutaredoxin"/>
    <property type="match status" value="1"/>
</dbReference>
<dbReference type="EMBL" id="CDMY01000221">
    <property type="protein sequence ID" value="CEL94524.1"/>
    <property type="molecule type" value="Genomic_DNA"/>
</dbReference>
<organism evidence="3 4">
    <name type="scientific">Vitrella brassicaformis (strain CCMP3155)</name>
    <dbReference type="NCBI Taxonomy" id="1169540"/>
    <lineage>
        <taxon>Eukaryota</taxon>
        <taxon>Sar</taxon>
        <taxon>Alveolata</taxon>
        <taxon>Colpodellida</taxon>
        <taxon>Vitrellaceae</taxon>
        <taxon>Vitrella</taxon>
    </lineage>
</organism>
<dbReference type="VEuPathDB" id="CryptoDB:Vbra_7250"/>
<name>A0A0G4EGH5_VITBC</name>
<dbReference type="OrthoDB" id="10263751at2759"/>
<dbReference type="CDD" id="cd02947">
    <property type="entry name" value="TRX_family"/>
    <property type="match status" value="1"/>
</dbReference>
<evidence type="ECO:0000256" key="1">
    <source>
        <dbReference type="SAM" id="MobiDB-lite"/>
    </source>
</evidence>
<keyword evidence="4" id="KW-1185">Reference proteome</keyword>
<evidence type="ECO:0000313" key="3">
    <source>
        <dbReference type="EMBL" id="CEL94524.1"/>
    </source>
</evidence>
<gene>
    <name evidence="3" type="ORF">Vbra_7250</name>
</gene>